<dbReference type="SUPFAM" id="SSF52540">
    <property type="entry name" value="P-loop containing nucleoside triphosphate hydrolases"/>
    <property type="match status" value="1"/>
</dbReference>
<dbReference type="InterPro" id="IPR000623">
    <property type="entry name" value="Shikimate_kinase/TSH1"/>
</dbReference>
<keyword evidence="2 7" id="KW-0808">Transferase</keyword>
<dbReference type="RefSeq" id="WP_173778940.1">
    <property type="nucleotide sequence ID" value="NZ_JABSNO010000008.1"/>
</dbReference>
<dbReference type="PANTHER" id="PTHR21087">
    <property type="entry name" value="SHIKIMATE KINASE"/>
    <property type="match status" value="1"/>
</dbReference>
<sequence length="172" mass="19971">MIISLVGYMGSGKSHISKLLSTELHYKLLDLDKEISLKLKETIPEIFQNNGEIYFRKQEKEILHQLLEETENSILSVGGGTPTFYDNMDAINKYSTSFFLRTDIKTLTDRISKNKERRPLLARIPDEDLPEFIAKHLFERNSFYSQANFIIDTKDKSPEELVKEIILKVHGY</sequence>
<evidence type="ECO:0000313" key="9">
    <source>
        <dbReference type="Proteomes" id="UP000610746"/>
    </source>
</evidence>
<feature type="binding site" evidence="7">
    <location>
        <begin position="10"/>
        <end position="15"/>
    </location>
    <ligand>
        <name>ATP</name>
        <dbReference type="ChEBI" id="CHEBI:30616"/>
    </ligand>
</feature>
<keyword evidence="6 7" id="KW-0057">Aromatic amino acid biosynthesis</keyword>
<dbReference type="InterPro" id="IPR031322">
    <property type="entry name" value="Shikimate/glucono_kinase"/>
</dbReference>
<evidence type="ECO:0000256" key="4">
    <source>
        <dbReference type="ARBA" id="ARBA00022777"/>
    </source>
</evidence>
<dbReference type="AlphaFoldDB" id="A0A8J8K7R9"/>
<name>A0A8J8K7R9_9FLAO</name>
<comment type="catalytic activity">
    <reaction evidence="7">
        <text>shikimate + ATP = 3-phosphoshikimate + ADP + H(+)</text>
        <dbReference type="Rhea" id="RHEA:13121"/>
        <dbReference type="ChEBI" id="CHEBI:15378"/>
        <dbReference type="ChEBI" id="CHEBI:30616"/>
        <dbReference type="ChEBI" id="CHEBI:36208"/>
        <dbReference type="ChEBI" id="CHEBI:145989"/>
        <dbReference type="ChEBI" id="CHEBI:456216"/>
        <dbReference type="EC" id="2.7.1.71"/>
    </reaction>
</comment>
<keyword evidence="7" id="KW-0479">Metal-binding</keyword>
<evidence type="ECO:0000256" key="2">
    <source>
        <dbReference type="ARBA" id="ARBA00022679"/>
    </source>
</evidence>
<protein>
    <recommendedName>
        <fullName evidence="7">Shikimate kinase</fullName>
        <shortName evidence="7">SK</shortName>
        <ecNumber evidence="7">2.7.1.71</ecNumber>
    </recommendedName>
</protein>
<dbReference type="GO" id="GO:0005524">
    <property type="term" value="F:ATP binding"/>
    <property type="evidence" value="ECO:0007669"/>
    <property type="project" value="UniProtKB-UniRule"/>
</dbReference>
<proteinExistence type="inferred from homology"/>
<dbReference type="EMBL" id="JABSNO010000008">
    <property type="protein sequence ID" value="NRS92328.1"/>
    <property type="molecule type" value="Genomic_DNA"/>
</dbReference>
<dbReference type="GO" id="GO:0005829">
    <property type="term" value="C:cytosol"/>
    <property type="evidence" value="ECO:0007669"/>
    <property type="project" value="TreeGrafter"/>
</dbReference>
<evidence type="ECO:0000256" key="7">
    <source>
        <dbReference type="HAMAP-Rule" id="MF_00109"/>
    </source>
</evidence>
<feature type="binding site" evidence="7">
    <location>
        <position position="56"/>
    </location>
    <ligand>
        <name>substrate</name>
    </ligand>
</feature>
<keyword evidence="3 7" id="KW-0547">Nucleotide-binding</keyword>
<comment type="function">
    <text evidence="7">Catalyzes the specific phosphorylation of the 3-hydroxyl group of shikimic acid using ATP as a cosubstrate.</text>
</comment>
<dbReference type="Proteomes" id="UP000610746">
    <property type="component" value="Unassembled WGS sequence"/>
</dbReference>
<keyword evidence="7" id="KW-0460">Magnesium</keyword>
<comment type="caution">
    <text evidence="8">The sequence shown here is derived from an EMBL/GenBank/DDBJ whole genome shotgun (WGS) entry which is preliminary data.</text>
</comment>
<dbReference type="HAMAP" id="MF_00109">
    <property type="entry name" value="Shikimate_kinase"/>
    <property type="match status" value="1"/>
</dbReference>
<evidence type="ECO:0000256" key="1">
    <source>
        <dbReference type="ARBA" id="ARBA00022605"/>
    </source>
</evidence>
<keyword evidence="5 7" id="KW-0067">ATP-binding</keyword>
<comment type="subunit">
    <text evidence="7">Monomer.</text>
</comment>
<dbReference type="CDD" id="cd00464">
    <property type="entry name" value="SK"/>
    <property type="match status" value="1"/>
</dbReference>
<evidence type="ECO:0000313" key="8">
    <source>
        <dbReference type="EMBL" id="NRS92328.1"/>
    </source>
</evidence>
<keyword evidence="9" id="KW-1185">Reference proteome</keyword>
<comment type="pathway">
    <text evidence="7">Metabolic intermediate biosynthesis; chorismate biosynthesis; chorismate from D-erythrose 4-phosphate and phosphoenolpyruvate: step 5/7.</text>
</comment>
<comment type="subcellular location">
    <subcellularLocation>
        <location evidence="7">Cytoplasm</location>
    </subcellularLocation>
</comment>
<keyword evidence="1 7" id="KW-0028">Amino-acid biosynthesis</keyword>
<keyword evidence="7" id="KW-0963">Cytoplasm</keyword>
<feature type="binding site" evidence="7">
    <location>
        <position position="32"/>
    </location>
    <ligand>
        <name>substrate</name>
    </ligand>
</feature>
<dbReference type="InterPro" id="IPR027417">
    <property type="entry name" value="P-loop_NTPase"/>
</dbReference>
<dbReference type="Gene3D" id="3.40.50.300">
    <property type="entry name" value="P-loop containing nucleotide triphosphate hydrolases"/>
    <property type="match status" value="1"/>
</dbReference>
<dbReference type="Pfam" id="PF01202">
    <property type="entry name" value="SKI"/>
    <property type="match status" value="1"/>
</dbReference>
<feature type="binding site" evidence="7">
    <location>
        <position position="118"/>
    </location>
    <ligand>
        <name>ATP</name>
        <dbReference type="ChEBI" id="CHEBI:30616"/>
    </ligand>
</feature>
<keyword evidence="4 7" id="KW-0418">Kinase</keyword>
<dbReference type="GO" id="GO:0004765">
    <property type="term" value="F:shikimate kinase activity"/>
    <property type="evidence" value="ECO:0007669"/>
    <property type="project" value="UniProtKB-UniRule"/>
</dbReference>
<dbReference type="PRINTS" id="PR01100">
    <property type="entry name" value="SHIKIMTKNASE"/>
</dbReference>
<comment type="cofactor">
    <cofactor evidence="7">
        <name>Mg(2+)</name>
        <dbReference type="ChEBI" id="CHEBI:18420"/>
    </cofactor>
    <text evidence="7">Binds 1 Mg(2+) ion per subunit.</text>
</comment>
<dbReference type="GO" id="GO:0008652">
    <property type="term" value="P:amino acid biosynthetic process"/>
    <property type="evidence" value="ECO:0007669"/>
    <property type="project" value="UniProtKB-KW"/>
</dbReference>
<dbReference type="GO" id="GO:0009073">
    <property type="term" value="P:aromatic amino acid family biosynthetic process"/>
    <property type="evidence" value="ECO:0007669"/>
    <property type="project" value="UniProtKB-KW"/>
</dbReference>
<dbReference type="UniPathway" id="UPA00053">
    <property type="reaction ID" value="UER00088"/>
</dbReference>
<organism evidence="8 9">
    <name type="scientific">Frigoriflavimonas asaccharolytica</name>
    <dbReference type="NCBI Taxonomy" id="2735899"/>
    <lineage>
        <taxon>Bacteria</taxon>
        <taxon>Pseudomonadati</taxon>
        <taxon>Bacteroidota</taxon>
        <taxon>Flavobacteriia</taxon>
        <taxon>Flavobacteriales</taxon>
        <taxon>Weeksellaceae</taxon>
        <taxon>Frigoriflavimonas</taxon>
    </lineage>
</organism>
<accession>A0A8J8K7R9</accession>
<dbReference type="GO" id="GO:0000287">
    <property type="term" value="F:magnesium ion binding"/>
    <property type="evidence" value="ECO:0007669"/>
    <property type="project" value="UniProtKB-UniRule"/>
</dbReference>
<feature type="binding site" evidence="7">
    <location>
        <position position="140"/>
    </location>
    <ligand>
        <name>substrate</name>
    </ligand>
</feature>
<gene>
    <name evidence="7" type="primary">aroK</name>
    <name evidence="8" type="ORF">HNQ03_001396</name>
</gene>
<dbReference type="PANTHER" id="PTHR21087:SF16">
    <property type="entry name" value="SHIKIMATE KINASE 1, CHLOROPLASTIC"/>
    <property type="match status" value="1"/>
</dbReference>
<comment type="similarity">
    <text evidence="7">Belongs to the shikimate kinase family.</text>
</comment>
<feature type="binding site" evidence="7">
    <location>
        <position position="14"/>
    </location>
    <ligand>
        <name>Mg(2+)</name>
        <dbReference type="ChEBI" id="CHEBI:18420"/>
    </ligand>
</feature>
<evidence type="ECO:0000256" key="6">
    <source>
        <dbReference type="ARBA" id="ARBA00023141"/>
    </source>
</evidence>
<comment type="caution">
    <text evidence="7">Lacks conserved residue(s) required for the propagation of feature annotation.</text>
</comment>
<feature type="binding site" evidence="7">
    <location>
        <position position="79"/>
    </location>
    <ligand>
        <name>substrate</name>
    </ligand>
</feature>
<evidence type="ECO:0000256" key="5">
    <source>
        <dbReference type="ARBA" id="ARBA00022840"/>
    </source>
</evidence>
<dbReference type="GO" id="GO:0009423">
    <property type="term" value="P:chorismate biosynthetic process"/>
    <property type="evidence" value="ECO:0007669"/>
    <property type="project" value="UniProtKB-UniRule"/>
</dbReference>
<dbReference type="EC" id="2.7.1.71" evidence="7"/>
<evidence type="ECO:0000256" key="3">
    <source>
        <dbReference type="ARBA" id="ARBA00022741"/>
    </source>
</evidence>
<reference evidence="8" key="1">
    <citation type="submission" date="2020-05" db="EMBL/GenBank/DDBJ databases">
        <title>Genomic Encyclopedia of Type Strains, Phase IV (KMG-V): Genome sequencing to study the core and pangenomes of soil and plant-associated prokaryotes.</title>
        <authorList>
            <person name="Whitman W."/>
        </authorList>
    </citation>
    <scope>NUCLEOTIDE SEQUENCE</scope>
    <source>
        <strain evidence="8">16F</strain>
    </source>
</reference>